<accession>A0A1S9DAD1</accession>
<dbReference type="OrthoDB" id="121380at2759"/>
<dbReference type="Pfam" id="PF00775">
    <property type="entry name" value="Dioxygenase_C"/>
    <property type="match status" value="1"/>
</dbReference>
<protein>
    <submittedName>
        <fullName evidence="3">Intradiol ring-cleavage dioxygenase</fullName>
    </submittedName>
</protein>
<dbReference type="SUPFAM" id="SSF49482">
    <property type="entry name" value="Aromatic compound dioxygenase"/>
    <property type="match status" value="1"/>
</dbReference>
<gene>
    <name evidence="3" type="ORF">OAory_01017230</name>
</gene>
<evidence type="ECO:0000313" key="4">
    <source>
        <dbReference type="Proteomes" id="UP000190312"/>
    </source>
</evidence>
<dbReference type="Gene3D" id="2.60.130.10">
    <property type="entry name" value="Aromatic compound dioxygenase"/>
    <property type="match status" value="1"/>
</dbReference>
<evidence type="ECO:0000313" key="3">
    <source>
        <dbReference type="EMBL" id="OOO06062.1"/>
    </source>
</evidence>
<evidence type="ECO:0000259" key="2">
    <source>
        <dbReference type="Pfam" id="PF00775"/>
    </source>
</evidence>
<sequence length="420" mass="47116">MAFSASAHLGPHDARSNAEMAHKAELSSRCAQHVAQFNDKRWKRSLGHPGNTTVKIHTQAPYYDVLQNDTCVLSPEVTAGPYYWPRSQILRQDMTEGQVGVPLWLDIGVMDMATCSPLEGVMVDLWHCNATGSYSSFTELSPNTKFPALLAEQGKNASDFVVGSTDIHTDSETWLRGMWPTDDHGMMQMKTIFPGFYVERTIHIHVQVHTDWTTGENGTLVFENTVSTGQLYFDEKLEENIMAMEPYSSHTQINRTRNDVDMEFSKGTANGYNPVVSVVPVDENDLTKGLIGYITIGNYTVYSCFVGYKPISTQGDDAAFVDIPKKAAELDFLFTAELAGCSLIVTDYNSSHYRVYHDSRPMSSTFYDHVVMAADLTDYIGGLEVDPNQLLLTVCLQYKLGKWKLYAQLLKENDKHQRII</sequence>
<organism evidence="3 4">
    <name type="scientific">Aspergillus oryzae</name>
    <name type="common">Yellow koji mold</name>
    <dbReference type="NCBI Taxonomy" id="5062"/>
    <lineage>
        <taxon>Eukaryota</taxon>
        <taxon>Fungi</taxon>
        <taxon>Dikarya</taxon>
        <taxon>Ascomycota</taxon>
        <taxon>Pezizomycotina</taxon>
        <taxon>Eurotiomycetes</taxon>
        <taxon>Eurotiomycetidae</taxon>
        <taxon>Eurotiales</taxon>
        <taxon>Aspergillaceae</taxon>
        <taxon>Aspergillus</taxon>
        <taxon>Aspergillus subgen. Circumdati</taxon>
    </lineage>
</organism>
<evidence type="ECO:0000256" key="1">
    <source>
        <dbReference type="SAM" id="MobiDB-lite"/>
    </source>
</evidence>
<dbReference type="GO" id="GO:0005506">
    <property type="term" value="F:iron ion binding"/>
    <property type="evidence" value="ECO:0007669"/>
    <property type="project" value="InterPro"/>
</dbReference>
<dbReference type="eggNOG" id="ENOG502QWMN">
    <property type="taxonomic scope" value="Eukaryota"/>
</dbReference>
<dbReference type="PANTHER" id="PTHR34315:SF4">
    <property type="entry name" value="INTRADIOL RING-CLEAVAGE DIOXYGENASES DOMAIN-CONTAINING PROTEIN"/>
    <property type="match status" value="1"/>
</dbReference>
<dbReference type="InterPro" id="IPR015889">
    <property type="entry name" value="Intradiol_dOase_core"/>
</dbReference>
<proteinExistence type="predicted"/>
<dbReference type="EMBL" id="MKZY01000008">
    <property type="protein sequence ID" value="OOO06062.1"/>
    <property type="molecule type" value="Genomic_DNA"/>
</dbReference>
<dbReference type="GO" id="GO:0016702">
    <property type="term" value="F:oxidoreductase activity, acting on single donors with incorporation of molecular oxygen, incorporation of two atoms of oxygen"/>
    <property type="evidence" value="ECO:0007669"/>
    <property type="project" value="InterPro"/>
</dbReference>
<dbReference type="CDD" id="cd03457">
    <property type="entry name" value="intradiol_dioxygenase_like"/>
    <property type="match status" value="1"/>
</dbReference>
<dbReference type="InterPro" id="IPR000627">
    <property type="entry name" value="Intradiol_dOase_C"/>
</dbReference>
<dbReference type="PANTHER" id="PTHR34315">
    <property type="match status" value="1"/>
</dbReference>
<feature type="region of interest" description="Disordered" evidence="1">
    <location>
        <begin position="1"/>
        <end position="21"/>
    </location>
</feature>
<dbReference type="AlphaFoldDB" id="A0A1S9DAD1"/>
<comment type="caution">
    <text evidence="3">The sequence shown here is derived from an EMBL/GenBank/DDBJ whole genome shotgun (WGS) entry which is preliminary data.</text>
</comment>
<dbReference type="Proteomes" id="UP000190312">
    <property type="component" value="Unassembled WGS sequence"/>
</dbReference>
<feature type="compositionally biased region" description="Basic and acidic residues" evidence="1">
    <location>
        <begin position="10"/>
        <end position="21"/>
    </location>
</feature>
<keyword evidence="3" id="KW-0223">Dioxygenase</keyword>
<feature type="domain" description="Intradiol ring-cleavage dioxygenases" evidence="2">
    <location>
        <begin position="80"/>
        <end position="208"/>
    </location>
</feature>
<name>A0A1S9DAD1_ASPOZ</name>
<keyword evidence="3" id="KW-0560">Oxidoreductase</keyword>
<dbReference type="VEuPathDB" id="FungiDB:AO090701000342"/>
<reference evidence="3 4" key="1">
    <citation type="submission" date="2016-10" db="EMBL/GenBank/DDBJ databases">
        <title>Genome sequencing of Aspergillus oryzae BCC7051.</title>
        <authorList>
            <person name="Thammarongtham C."/>
            <person name="Vorapreeda T."/>
            <person name="Nookaew I."/>
            <person name="Srisuk T."/>
            <person name="Land M."/>
            <person name="Jeennor S."/>
            <person name="Laoteng K."/>
        </authorList>
    </citation>
    <scope>NUCLEOTIDE SEQUENCE [LARGE SCALE GENOMIC DNA]</scope>
    <source>
        <strain evidence="3 4">BCC7051</strain>
    </source>
</reference>